<keyword evidence="4" id="KW-0786">Thiamine pyrophosphate</keyword>
<feature type="domain" description="Menaquinone biosynthesis protein MenD middle" evidence="9">
    <location>
        <begin position="485"/>
        <end position="719"/>
    </location>
</feature>
<evidence type="ECO:0000313" key="10">
    <source>
        <dbReference type="EMBL" id="EXB44935.1"/>
    </source>
</evidence>
<dbReference type="SUPFAM" id="SSF52518">
    <property type="entry name" value="Thiamin diphosphate-binding fold (THDP-binding)"/>
    <property type="match status" value="2"/>
</dbReference>
<dbReference type="NCBIfam" id="TIGR00173">
    <property type="entry name" value="menD"/>
    <property type="match status" value="1"/>
</dbReference>
<dbReference type="GO" id="GO:0009234">
    <property type="term" value="P:menaquinone biosynthetic process"/>
    <property type="evidence" value="ECO:0007669"/>
    <property type="project" value="InterPro"/>
</dbReference>
<name>W9QNV1_9ROSA</name>
<dbReference type="GO" id="GO:0070204">
    <property type="term" value="F:2-succinyl-5-enolpyruvyl-6-hydroxy-3-cyclohexene-1-carboxylic-acid synthase activity"/>
    <property type="evidence" value="ECO:0007669"/>
    <property type="project" value="InterPro"/>
</dbReference>
<dbReference type="CDD" id="cd07037">
    <property type="entry name" value="TPP_PYR_MenD"/>
    <property type="match status" value="1"/>
</dbReference>
<reference evidence="11" key="1">
    <citation type="submission" date="2013-01" db="EMBL/GenBank/DDBJ databases">
        <title>Draft Genome Sequence of a Mulberry Tree, Morus notabilis C.K. Schneid.</title>
        <authorList>
            <person name="He N."/>
            <person name="Zhao S."/>
        </authorList>
    </citation>
    <scope>NUCLEOTIDE SEQUENCE</scope>
</reference>
<evidence type="ECO:0000259" key="9">
    <source>
        <dbReference type="Pfam" id="PF16582"/>
    </source>
</evidence>
<dbReference type="InterPro" id="IPR029035">
    <property type="entry name" value="DHS-like_NAD/FAD-binding_dom"/>
</dbReference>
<dbReference type="PANTHER" id="PTHR42916">
    <property type="entry name" value="2-SUCCINYL-5-ENOLPYRUVYL-6-HYDROXY-3-CYCLOHEXENE-1-CARBOXYLATE SYNTHASE"/>
    <property type="match status" value="1"/>
</dbReference>
<dbReference type="GO" id="GO:0030976">
    <property type="term" value="F:thiamine pyrophosphate binding"/>
    <property type="evidence" value="ECO:0007669"/>
    <property type="project" value="InterPro"/>
</dbReference>
<evidence type="ECO:0000256" key="3">
    <source>
        <dbReference type="ARBA" id="ARBA00022842"/>
    </source>
</evidence>
<evidence type="ECO:0000256" key="1">
    <source>
        <dbReference type="ARBA" id="ARBA00022679"/>
    </source>
</evidence>
<dbReference type="SUPFAM" id="SSF54826">
    <property type="entry name" value="Enolase N-terminal domain-like"/>
    <property type="match status" value="1"/>
</dbReference>
<dbReference type="STRING" id="981085.W9QNV1"/>
<evidence type="ECO:0000259" key="8">
    <source>
        <dbReference type="Pfam" id="PF02776"/>
    </source>
</evidence>
<evidence type="ECO:0000256" key="6">
    <source>
        <dbReference type="SAM" id="MobiDB-lite"/>
    </source>
</evidence>
<dbReference type="Pfam" id="PF02776">
    <property type="entry name" value="TPP_enzyme_N"/>
    <property type="match status" value="1"/>
</dbReference>
<dbReference type="InterPro" id="IPR012001">
    <property type="entry name" value="Thiamin_PyroP_enz_TPP-bd_dom"/>
</dbReference>
<keyword evidence="2" id="KW-0479">Metal-binding</keyword>
<feature type="compositionally biased region" description="Polar residues" evidence="6">
    <location>
        <begin position="1105"/>
        <end position="1122"/>
    </location>
</feature>
<dbReference type="InterPro" id="IPR032264">
    <property type="entry name" value="MenD_middle"/>
</dbReference>
<evidence type="ECO:0000256" key="2">
    <source>
        <dbReference type="ARBA" id="ARBA00022723"/>
    </source>
</evidence>
<dbReference type="Gene3D" id="3.30.390.10">
    <property type="entry name" value="Enolase-like, N-terminal domain"/>
    <property type="match status" value="1"/>
</dbReference>
<dbReference type="Gene3D" id="3.40.50.970">
    <property type="match status" value="2"/>
</dbReference>
<evidence type="ECO:0000313" key="11">
    <source>
        <dbReference type="Proteomes" id="UP000030645"/>
    </source>
</evidence>
<dbReference type="SUPFAM" id="SSF52467">
    <property type="entry name" value="DHS-like NAD/FAD-binding domain"/>
    <property type="match status" value="1"/>
</dbReference>
<dbReference type="CDD" id="cd02009">
    <property type="entry name" value="TPP_SHCHC_synthase"/>
    <property type="match status" value="1"/>
</dbReference>
<feature type="domain" description="Thiamine pyrophosphate enzyme TPP-binding" evidence="7">
    <location>
        <begin position="771"/>
        <end position="890"/>
    </location>
</feature>
<evidence type="ECO:0000259" key="7">
    <source>
        <dbReference type="Pfam" id="PF02775"/>
    </source>
</evidence>
<dbReference type="InterPro" id="IPR011766">
    <property type="entry name" value="TPP_enzyme_TPP-bd"/>
</dbReference>
<dbReference type="Pfam" id="PF16582">
    <property type="entry name" value="TPP_enzyme_M_2"/>
    <property type="match status" value="1"/>
</dbReference>
<dbReference type="InterPro" id="IPR029061">
    <property type="entry name" value="THDP-binding"/>
</dbReference>
<dbReference type="Gene3D" id="3.40.50.1220">
    <property type="entry name" value="TPP-binding domain"/>
    <property type="match status" value="1"/>
</dbReference>
<dbReference type="eggNOG" id="KOG1223">
    <property type="taxonomic scope" value="Eukaryota"/>
</dbReference>
<organism evidence="10 11">
    <name type="scientific">Morus notabilis</name>
    <dbReference type="NCBI Taxonomy" id="981085"/>
    <lineage>
        <taxon>Eukaryota</taxon>
        <taxon>Viridiplantae</taxon>
        <taxon>Streptophyta</taxon>
        <taxon>Embryophyta</taxon>
        <taxon>Tracheophyta</taxon>
        <taxon>Spermatophyta</taxon>
        <taxon>Magnoliopsida</taxon>
        <taxon>eudicotyledons</taxon>
        <taxon>Gunneridae</taxon>
        <taxon>Pentapetalae</taxon>
        <taxon>rosids</taxon>
        <taxon>fabids</taxon>
        <taxon>Rosales</taxon>
        <taxon>Moraceae</taxon>
        <taxon>Moreae</taxon>
        <taxon>Morus</taxon>
    </lineage>
</organism>
<dbReference type="Proteomes" id="UP000030645">
    <property type="component" value="Unassembled WGS sequence"/>
</dbReference>
<dbReference type="PANTHER" id="PTHR42916:SF1">
    <property type="entry name" value="PROTEIN PHYLLO, CHLOROPLASTIC"/>
    <property type="match status" value="1"/>
</dbReference>
<dbReference type="EMBL" id="KE343883">
    <property type="protein sequence ID" value="EXB44935.1"/>
    <property type="molecule type" value="Genomic_DNA"/>
</dbReference>
<dbReference type="HAMAP" id="MF_01659">
    <property type="entry name" value="MenD"/>
    <property type="match status" value="1"/>
</dbReference>
<feature type="region of interest" description="Disordered" evidence="6">
    <location>
        <begin position="1146"/>
        <end position="1166"/>
    </location>
</feature>
<dbReference type="GO" id="GO:0046872">
    <property type="term" value="F:metal ion binding"/>
    <property type="evidence" value="ECO:0007669"/>
    <property type="project" value="UniProtKB-KW"/>
</dbReference>
<proteinExistence type="inferred from homology"/>
<dbReference type="InterPro" id="IPR029017">
    <property type="entry name" value="Enolase-like_N"/>
</dbReference>
<evidence type="ECO:0000256" key="5">
    <source>
        <dbReference type="ARBA" id="ARBA00023211"/>
    </source>
</evidence>
<keyword evidence="3" id="KW-0460">Magnesium</keyword>
<protein>
    <submittedName>
        <fullName evidence="10">Protein PHYLLO</fullName>
    </submittedName>
</protein>
<keyword evidence="5" id="KW-0464">Manganese</keyword>
<feature type="region of interest" description="Disordered" evidence="6">
    <location>
        <begin position="1098"/>
        <end position="1132"/>
    </location>
</feature>
<accession>W9QNV1</accession>
<keyword evidence="11" id="KW-1185">Reference proteome</keyword>
<sequence length="1166" mass="129891">MRFDGPAVEVSEVSEMEDGDLAVETCITRALPPALTLEQGIEKIREAVEDLKLNPPSTSSGFLRFQVAVPPSAKALNWFCSQPESSAVFPLFFLSKETNDPSYKSLLLNETRGVFGIGSAVYFARDSSSACGDRTQTKRYLSNESTPIMAYGFVDINFDTELSIMKNQPGSYYFFIPQIELNECQGISILSATLVWRDTCLSTFEKALHSFELSLLQATSHLWPTPVNCYTRNILSTLRKLNAVEDIITPLVYMNALSPGGKYVVDNFKELEAPSSRQFCVRLSADVVVARNMLDQASGVCYSVQDCANINTVWASLIVEEFSRLAPGSRSSPLAVAASTHPLITCIPCFDERSLAFHAVGYARGSRKPAVVITSSGTAVSNLLPAVVEAYQDFIPLLLLTADRPSELQDAGANQAINQVKHFGSFVRFFFSLPAAADCVPARMVLTTVDSAVHWATSSPCGPVHINCPFREPLENSPSEWTSSCLKGLDFWMSSAEPFTKYFDVQCAHACTDSPQEIIDIVNLIQTANKGILLIGAIHTVDEMWAVLLLAKHLLWPVVADILSGLRLRKLLTSFPEIEDNTIFIDHLDHVLLSDFVSDWINIDVILQIGSRITSQRVSKMLEGFFPCSYIMVDNHPFRYDPSHIVTHRVQSGIVEFANHLLKVEFTYQRNGWSTYLQVVNLMVGRELSFQISAEYSLTEPQVARIISEALSYDTALFVGNSMAIRDADMYGHGWSRCTHNTSAMILNSEPFFRLIWVVGNRGASGIDGLISTAVGFAVGCNKRVICVIGDVSFLHDTNGLAILNQRVSRKPITVVVINNHGGAIFSLLPIAERTEERILNNYFYTSHNISIRSLCMAHSVKHLEVQTKAELHDALFSSQAEEDDCVIEVSSSIDANATFHSTVRKFACQVADDTFRFLLRCRVQDFESDVVSCLKVRSIKYFTFRLPLRAPPTMSTVDHNKTIFYREGFILSLSLEDGRVGYGEVSPLDISKENLIDVEEQLRFLLHQIEGTEISCFLPLLKGSFSSWIWSNLGIPHQQKARLWQPETLHNQQGTTVTLEPHGEENECGVTIVTDKDILVTYVGKFMVNPQIGFPRRQNEGRALQTQSNQVKGAATENQISKTKEQQQKTRNRFRLAKNRLSNSIASSTNHHPHPHQLQVSDPVL</sequence>
<gene>
    <name evidence="10" type="ORF">L484_026523</name>
</gene>
<dbReference type="Pfam" id="PF02775">
    <property type="entry name" value="TPP_enzyme_C"/>
    <property type="match status" value="1"/>
</dbReference>
<keyword evidence="1" id="KW-0808">Transferase</keyword>
<feature type="domain" description="Thiamine pyrophosphate enzyme N-terminal TPP-binding" evidence="8">
    <location>
        <begin position="327"/>
        <end position="420"/>
    </location>
</feature>
<dbReference type="AlphaFoldDB" id="W9QNV1"/>
<dbReference type="InterPro" id="IPR004433">
    <property type="entry name" value="MenaQ_synth_MenD"/>
</dbReference>
<evidence type="ECO:0000256" key="4">
    <source>
        <dbReference type="ARBA" id="ARBA00023052"/>
    </source>
</evidence>